<sequence length="112" mass="12432">LEQQIFSLNNHVHDIRRKGPTQSTSAEVKSNLLPNQICHNSVFAFTAQTTPASQVCILTSTSTSLSRHNSLHTFLICTSLTQMPFRDSPSSDIKNSVVFCMSILPTSIRIQK</sequence>
<organism evidence="1 2">
    <name type="scientific">Accipiter nisus</name>
    <name type="common">Eurasian sparrowhawk</name>
    <dbReference type="NCBI Taxonomy" id="211598"/>
    <lineage>
        <taxon>Eukaryota</taxon>
        <taxon>Metazoa</taxon>
        <taxon>Chordata</taxon>
        <taxon>Craniata</taxon>
        <taxon>Vertebrata</taxon>
        <taxon>Euteleostomi</taxon>
        <taxon>Archelosauria</taxon>
        <taxon>Archosauria</taxon>
        <taxon>Dinosauria</taxon>
        <taxon>Saurischia</taxon>
        <taxon>Theropoda</taxon>
        <taxon>Coelurosauria</taxon>
        <taxon>Aves</taxon>
        <taxon>Neognathae</taxon>
        <taxon>Neoaves</taxon>
        <taxon>Telluraves</taxon>
        <taxon>Accipitrimorphae</taxon>
        <taxon>Accipitriformes</taxon>
        <taxon>Accipitridae</taxon>
        <taxon>Accipitrinae</taxon>
        <taxon>Accipiter</taxon>
    </lineage>
</organism>
<name>A0A8B9RQG8_9AVES</name>
<reference evidence="1" key="1">
    <citation type="submission" date="2025-08" db="UniProtKB">
        <authorList>
            <consortium name="Ensembl"/>
        </authorList>
    </citation>
    <scope>IDENTIFICATION</scope>
</reference>
<evidence type="ECO:0000313" key="1">
    <source>
        <dbReference type="Ensembl" id="ENSANIP00000001681.1"/>
    </source>
</evidence>
<keyword evidence="2" id="KW-1185">Reference proteome</keyword>
<protein>
    <submittedName>
        <fullName evidence="1">Uncharacterized protein</fullName>
    </submittedName>
</protein>
<dbReference type="AlphaFoldDB" id="A0A8B9RQG8"/>
<dbReference type="Proteomes" id="UP000694541">
    <property type="component" value="Unplaced"/>
</dbReference>
<reference evidence="1" key="2">
    <citation type="submission" date="2025-09" db="UniProtKB">
        <authorList>
            <consortium name="Ensembl"/>
        </authorList>
    </citation>
    <scope>IDENTIFICATION</scope>
</reference>
<proteinExistence type="predicted"/>
<evidence type="ECO:0000313" key="2">
    <source>
        <dbReference type="Proteomes" id="UP000694541"/>
    </source>
</evidence>
<dbReference type="Ensembl" id="ENSANIT00000001725.1">
    <property type="protein sequence ID" value="ENSANIP00000001681.1"/>
    <property type="gene ID" value="ENSANIG00000001204.1"/>
</dbReference>
<accession>A0A8B9RQG8</accession>